<dbReference type="RefSeq" id="XP_010264011.1">
    <property type="nucleotide sequence ID" value="XM_010265709.2"/>
</dbReference>
<feature type="compositionally biased region" description="Low complexity" evidence="6">
    <location>
        <begin position="50"/>
        <end position="61"/>
    </location>
</feature>
<evidence type="ECO:0000256" key="2">
    <source>
        <dbReference type="ARBA" id="ARBA00022676"/>
    </source>
</evidence>
<dbReference type="InterPro" id="IPR003406">
    <property type="entry name" value="Glyco_trans_14"/>
</dbReference>
<dbReference type="InParanoid" id="A0A1U8AMP0"/>
<dbReference type="InterPro" id="IPR044610">
    <property type="entry name" value="GLCAT14A/B/C"/>
</dbReference>
<keyword evidence="2" id="KW-0328">Glycosyltransferase</keyword>
<name>A0A1U8AMP0_NELNU</name>
<dbReference type="AlphaFoldDB" id="A0A1U8AMP0"/>
<keyword evidence="7" id="KW-0812">Transmembrane</keyword>
<dbReference type="OrthoDB" id="2019572at2759"/>
<keyword evidence="4 7" id="KW-0472">Membrane</keyword>
<keyword evidence="7" id="KW-1133">Transmembrane helix</keyword>
<dbReference type="GO" id="GO:0016020">
    <property type="term" value="C:membrane"/>
    <property type="evidence" value="ECO:0007669"/>
    <property type="project" value="UniProtKB-SubCell"/>
</dbReference>
<proteinExistence type="predicted"/>
<evidence type="ECO:0000256" key="4">
    <source>
        <dbReference type="ARBA" id="ARBA00023136"/>
    </source>
</evidence>
<evidence type="ECO:0000256" key="6">
    <source>
        <dbReference type="SAM" id="MobiDB-lite"/>
    </source>
</evidence>
<keyword evidence="3" id="KW-0808">Transferase</keyword>
<feature type="transmembrane region" description="Helical" evidence="7">
    <location>
        <begin position="21"/>
        <end position="40"/>
    </location>
</feature>
<feature type="region of interest" description="Disordered" evidence="6">
    <location>
        <begin position="50"/>
        <end position="73"/>
    </location>
</feature>
<gene>
    <name evidence="9" type="primary">LOC104602129</name>
</gene>
<feature type="region of interest" description="Disordered" evidence="6">
    <location>
        <begin position="425"/>
        <end position="445"/>
    </location>
</feature>
<evidence type="ECO:0000256" key="3">
    <source>
        <dbReference type="ARBA" id="ARBA00022679"/>
    </source>
</evidence>
<dbReference type="Pfam" id="PF02485">
    <property type="entry name" value="Branch"/>
    <property type="match status" value="1"/>
</dbReference>
<sequence>MLSATLPTTATGTTTSKEARNLYCLLATSLLSLLFILSFSSSTNPASSSSSSGSSPFALSSHHLQQQQPNSLTPTPPSIAYFITGSNGDSERILRLLFAIYHPRNQYLLHLDLTANQSQRHQLALSVQSVPIFRAVQNVNVVGKADFAYSRGSSAISSTLHGAAILLRFSSSWDWFINLSAADYPLVTQDDLLHILSFLPKDLNFVNHTSRIGWRESRRMKPIIVDPGLYLSAKSDIFYVTQKRELPQAYRLFTGSASAILSRKFVEFCILGSDNLPRVLLMFFSNMPSSLASYFQTVLCNSQEFKKTTVNHNLQYVSWDKPPRQEPCILTLNDFDEMIHSGAAFGSQFLQNDPVLDRIDEEILNRTAGKIIPGGWCISDSNNDPCTVWGDTAVLRPGPGAKRLEKRIVELLSNGTLHVNQCSETLTEEDSQTAQNVTSDQNSVD</sequence>
<organism evidence="8 9">
    <name type="scientific">Nelumbo nucifera</name>
    <name type="common">Sacred lotus</name>
    <dbReference type="NCBI Taxonomy" id="4432"/>
    <lineage>
        <taxon>Eukaryota</taxon>
        <taxon>Viridiplantae</taxon>
        <taxon>Streptophyta</taxon>
        <taxon>Embryophyta</taxon>
        <taxon>Tracheophyta</taxon>
        <taxon>Spermatophyta</taxon>
        <taxon>Magnoliopsida</taxon>
        <taxon>Proteales</taxon>
        <taxon>Nelumbonaceae</taxon>
        <taxon>Nelumbo</taxon>
    </lineage>
</organism>
<comment type="subcellular location">
    <subcellularLocation>
        <location evidence="1">Membrane</location>
        <topology evidence="1">Single-pass type II membrane protein</topology>
    </subcellularLocation>
</comment>
<dbReference type="Proteomes" id="UP000189703">
    <property type="component" value="Unplaced"/>
</dbReference>
<dbReference type="eggNOG" id="KOG0799">
    <property type="taxonomic scope" value="Eukaryota"/>
</dbReference>
<dbReference type="GeneID" id="104602129"/>
<dbReference type="OMA" id="PNHQPHR"/>
<evidence type="ECO:0000256" key="1">
    <source>
        <dbReference type="ARBA" id="ARBA00004606"/>
    </source>
</evidence>
<keyword evidence="8" id="KW-1185">Reference proteome</keyword>
<evidence type="ECO:0000256" key="5">
    <source>
        <dbReference type="ARBA" id="ARBA00023180"/>
    </source>
</evidence>
<dbReference type="KEGG" id="nnu:104602129"/>
<dbReference type="GO" id="GO:0015020">
    <property type="term" value="F:glucuronosyltransferase activity"/>
    <property type="evidence" value="ECO:0007669"/>
    <property type="project" value="InterPro"/>
</dbReference>
<protein>
    <submittedName>
        <fullName evidence="9">Beta-glucuronosyltransferase GlcAT14A</fullName>
    </submittedName>
</protein>
<dbReference type="PANTHER" id="PTHR45719:SF10">
    <property type="entry name" value="CORE-2_I-BRANCHING BETA-1,6-N-ACETYLGLUCOSAMINYLTRANSFERASE FAMILY PROTEIN"/>
    <property type="match status" value="1"/>
</dbReference>
<evidence type="ECO:0000256" key="7">
    <source>
        <dbReference type="SAM" id="Phobius"/>
    </source>
</evidence>
<keyword evidence="5" id="KW-0325">Glycoprotein</keyword>
<accession>A0A1U8AMP0</accession>
<feature type="compositionally biased region" description="Polar residues" evidence="6">
    <location>
        <begin position="62"/>
        <end position="73"/>
    </location>
</feature>
<feature type="compositionally biased region" description="Polar residues" evidence="6">
    <location>
        <begin position="432"/>
        <end position="445"/>
    </location>
</feature>
<dbReference type="FunCoup" id="A0A1U8AMP0">
    <property type="interactions" value="716"/>
</dbReference>
<evidence type="ECO:0000313" key="9">
    <source>
        <dbReference type="RefSeq" id="XP_010264011.1"/>
    </source>
</evidence>
<reference evidence="9" key="1">
    <citation type="submission" date="2025-08" db="UniProtKB">
        <authorList>
            <consortium name="RefSeq"/>
        </authorList>
    </citation>
    <scope>IDENTIFICATION</scope>
</reference>
<dbReference type="PANTHER" id="PTHR45719">
    <property type="entry name" value="GLYCOSYLTRANSFERASE"/>
    <property type="match status" value="1"/>
</dbReference>
<evidence type="ECO:0000313" key="8">
    <source>
        <dbReference type="Proteomes" id="UP000189703"/>
    </source>
</evidence>